<reference evidence="3 4" key="1">
    <citation type="submission" date="2017-04" db="EMBL/GenBank/DDBJ databases">
        <title>A new member of the family Flavobacteriaceae isolated from ascidians.</title>
        <authorList>
            <person name="Chen L."/>
        </authorList>
    </citation>
    <scope>NUCLEOTIDE SEQUENCE [LARGE SCALE GENOMIC DNA]</scope>
    <source>
        <strain evidence="3 4">HQA918</strain>
    </source>
</reference>
<evidence type="ECO:0000259" key="1">
    <source>
        <dbReference type="Pfam" id="PF11738"/>
    </source>
</evidence>
<sequence>MTLSVRNILPWVLLLCLIGCKEDPSLTFESWEHNSKAPNVSVKIPIAKGLEPLAQNINTALRETLIATLDFEEETQTDSIADAILSFQKVYNDFRGDHPSLSAEWEAEMEAQVNFTNKNLISIRLETYMYTGGAHGLGTVEFLNFDKLTGEPLENWEFFDDMEGFERLAEKKFRIQEHIPPNGNINTTGFMFEDDHFHLPENIGLTKKGLLLLYNPYEIASYADGSISLTIPWDEVQTYLIRKLKTNDQSVN</sequence>
<evidence type="ECO:0000259" key="2">
    <source>
        <dbReference type="Pfam" id="PF13739"/>
    </source>
</evidence>
<dbReference type="Pfam" id="PF13739">
    <property type="entry name" value="PdaC"/>
    <property type="match status" value="1"/>
</dbReference>
<dbReference type="InterPro" id="IPR037126">
    <property type="entry name" value="PdaC/RsiV-like_sf"/>
</dbReference>
<dbReference type="Gene3D" id="3.30.565.40">
    <property type="entry name" value="Fervidobacterium nodosum Rt17-B1 like"/>
    <property type="match status" value="1"/>
</dbReference>
<evidence type="ECO:0008006" key="5">
    <source>
        <dbReference type="Google" id="ProtNLM"/>
    </source>
</evidence>
<name>A0A2A4G4F7_9FLAO</name>
<dbReference type="Proteomes" id="UP000219559">
    <property type="component" value="Unassembled WGS sequence"/>
</dbReference>
<protein>
    <recommendedName>
        <fullName evidence="5">DUF3298 domain-containing protein</fullName>
    </recommendedName>
</protein>
<gene>
    <name evidence="3" type="ORF">B7P33_16395</name>
</gene>
<organism evidence="3 4">
    <name type="scientific">Sediminicola luteus</name>
    <dbReference type="NCBI Taxonomy" id="319238"/>
    <lineage>
        <taxon>Bacteria</taxon>
        <taxon>Pseudomonadati</taxon>
        <taxon>Bacteroidota</taxon>
        <taxon>Flavobacteriia</taxon>
        <taxon>Flavobacteriales</taxon>
        <taxon>Flavobacteriaceae</taxon>
        <taxon>Sediminicola</taxon>
    </lineage>
</organism>
<comment type="caution">
    <text evidence="3">The sequence shown here is derived from an EMBL/GenBank/DDBJ whole genome shotgun (WGS) entry which is preliminary data.</text>
</comment>
<dbReference type="InterPro" id="IPR021729">
    <property type="entry name" value="DUF3298"/>
</dbReference>
<feature type="domain" description="Deacetylase PdaC" evidence="2">
    <location>
        <begin position="34"/>
        <end position="137"/>
    </location>
</feature>
<dbReference type="OrthoDB" id="594879at2"/>
<keyword evidence="4" id="KW-1185">Reference proteome</keyword>
<evidence type="ECO:0000313" key="3">
    <source>
        <dbReference type="EMBL" id="PCE62858.1"/>
    </source>
</evidence>
<dbReference type="RefSeq" id="WP_097440967.1">
    <property type="nucleotide sequence ID" value="NZ_KZ300477.1"/>
</dbReference>
<dbReference type="Gene3D" id="3.90.640.20">
    <property type="entry name" value="Heat-shock cognate protein, ATPase"/>
    <property type="match status" value="1"/>
</dbReference>
<feature type="domain" description="DUF3298" evidence="1">
    <location>
        <begin position="167"/>
        <end position="234"/>
    </location>
</feature>
<dbReference type="EMBL" id="NBWU01000007">
    <property type="protein sequence ID" value="PCE62858.1"/>
    <property type="molecule type" value="Genomic_DNA"/>
</dbReference>
<dbReference type="AlphaFoldDB" id="A0A2A4G4F7"/>
<dbReference type="InterPro" id="IPR025303">
    <property type="entry name" value="PdaC"/>
</dbReference>
<evidence type="ECO:0000313" key="4">
    <source>
        <dbReference type="Proteomes" id="UP000219559"/>
    </source>
</evidence>
<proteinExistence type="predicted"/>
<dbReference type="Pfam" id="PF11738">
    <property type="entry name" value="DUF3298"/>
    <property type="match status" value="1"/>
</dbReference>
<accession>A0A2A4G4F7</accession>